<protein>
    <recommendedName>
        <fullName evidence="2">Methyltransferase FkbM domain-containing protein</fullName>
    </recommendedName>
</protein>
<evidence type="ECO:0000313" key="4">
    <source>
        <dbReference type="Proteomes" id="UP000243002"/>
    </source>
</evidence>
<dbReference type="NCBIfam" id="TIGR01444">
    <property type="entry name" value="fkbM_fam"/>
    <property type="match status" value="1"/>
</dbReference>
<dbReference type="InterPro" id="IPR029063">
    <property type="entry name" value="SAM-dependent_MTases_sf"/>
</dbReference>
<dbReference type="RefSeq" id="WP_106502746.1">
    <property type="nucleotide sequence ID" value="NZ_PXXO01000007.1"/>
</dbReference>
<evidence type="ECO:0000259" key="2">
    <source>
        <dbReference type="Pfam" id="PF05050"/>
    </source>
</evidence>
<sequence length="326" mass="37358">MWTPQRFYAQNFEDLYLYRLFSGIDKGFYVDVGAWHPRRDNVTAIFYDQGWRGINIEPVAEVFDILSSERVQDVNLCLAVVDDIGADAVPLLVSGDDPTMWGHHRLLSEAVFGSQASFDRHSHSSSKRYVPSSTLREIIERYASNRPINFLKLDVEGWEYKALLGLDVKSLPEHQRPQVILLEATVPQTRLSASHRKPCRDYLLDCSYEYFFHDGLNDYYCDAGLRLVYESMMLPPNIFDIPMIPIGYRLFEGLAQQKKDLAALAEARKEAAQALRALDEFKQQLAAQDHVIEQLHAELEQRSADPPNAEAVLRQVSGKLRQLLQR</sequence>
<dbReference type="EMBL" id="PXXO01000007">
    <property type="protein sequence ID" value="PSJ05122.1"/>
    <property type="molecule type" value="Genomic_DNA"/>
</dbReference>
<dbReference type="Pfam" id="PF05050">
    <property type="entry name" value="Methyltransf_21"/>
    <property type="match status" value="1"/>
</dbReference>
<organism evidence="3 4">
    <name type="scientific">Cyanobium usitatum str. Tous</name>
    <dbReference type="NCBI Taxonomy" id="2116684"/>
    <lineage>
        <taxon>Bacteria</taxon>
        <taxon>Bacillati</taxon>
        <taxon>Cyanobacteriota</taxon>
        <taxon>Cyanophyceae</taxon>
        <taxon>Synechococcales</taxon>
        <taxon>Prochlorococcaceae</taxon>
        <taxon>Cyanobium</taxon>
    </lineage>
</organism>
<keyword evidence="4" id="KW-1185">Reference proteome</keyword>
<dbReference type="Gene3D" id="3.40.50.150">
    <property type="entry name" value="Vaccinia Virus protein VP39"/>
    <property type="match status" value="1"/>
</dbReference>
<dbReference type="Proteomes" id="UP000243002">
    <property type="component" value="Unassembled WGS sequence"/>
</dbReference>
<feature type="coiled-coil region" evidence="1">
    <location>
        <begin position="254"/>
        <end position="298"/>
    </location>
</feature>
<evidence type="ECO:0000256" key="1">
    <source>
        <dbReference type="SAM" id="Coils"/>
    </source>
</evidence>
<accession>A0A2P7MVA8</accession>
<feature type="domain" description="Methyltransferase FkbM" evidence="2">
    <location>
        <begin position="31"/>
        <end position="210"/>
    </location>
</feature>
<dbReference type="AlphaFoldDB" id="A0A2P7MVA8"/>
<gene>
    <name evidence="3" type="ORF">C7K55_07135</name>
</gene>
<dbReference type="SUPFAM" id="SSF53335">
    <property type="entry name" value="S-adenosyl-L-methionine-dependent methyltransferases"/>
    <property type="match status" value="1"/>
</dbReference>
<name>A0A2P7MVA8_9CYAN</name>
<comment type="caution">
    <text evidence="3">The sequence shown here is derived from an EMBL/GenBank/DDBJ whole genome shotgun (WGS) entry which is preliminary data.</text>
</comment>
<dbReference type="OrthoDB" id="9810122at2"/>
<evidence type="ECO:0000313" key="3">
    <source>
        <dbReference type="EMBL" id="PSJ05122.1"/>
    </source>
</evidence>
<proteinExistence type="predicted"/>
<reference evidence="3 4" key="1">
    <citation type="journal article" date="2018" name="Environ. Microbiol.">
        <title>Ecological and genomic features of two widespread freshwater picocyanobacteria.</title>
        <authorList>
            <person name="Cabello-Yeves P.J."/>
            <person name="Picazo A."/>
            <person name="Camacho A."/>
            <person name="Callieri C."/>
            <person name="Rosselli R."/>
            <person name="Roda-Garcia J.J."/>
            <person name="Coutinho F.H."/>
            <person name="Rodriguez-Valera F."/>
        </authorList>
    </citation>
    <scope>NUCLEOTIDE SEQUENCE [LARGE SCALE GENOMIC DNA]</scope>
    <source>
        <strain evidence="3 4">Tous</strain>
    </source>
</reference>
<dbReference type="InterPro" id="IPR006342">
    <property type="entry name" value="FkbM_mtfrase"/>
</dbReference>
<keyword evidence="1" id="KW-0175">Coiled coil</keyword>